<dbReference type="SUPFAM" id="SSF101148">
    <property type="entry name" value="Plant invertase/pectin methylesterase inhibitor"/>
    <property type="match status" value="1"/>
</dbReference>
<reference evidence="6" key="1">
    <citation type="submission" date="2019-09" db="EMBL/GenBank/DDBJ databases">
        <title>Draft genome information of white flower Hibiscus syriacus.</title>
        <authorList>
            <person name="Kim Y.-M."/>
        </authorList>
    </citation>
    <scope>NUCLEOTIDE SEQUENCE [LARGE SCALE GENOMIC DNA]</scope>
    <source>
        <strain evidence="6">YM2019G1</strain>
    </source>
</reference>
<dbReference type="PANTHER" id="PTHR35357">
    <property type="entry name" value="OS02G0537100 PROTEIN"/>
    <property type="match status" value="1"/>
</dbReference>
<dbReference type="InterPro" id="IPR034088">
    <property type="entry name" value="Pla_a_1-like"/>
</dbReference>
<dbReference type="Proteomes" id="UP000436088">
    <property type="component" value="Unassembled WGS sequence"/>
</dbReference>
<organism evidence="6 7">
    <name type="scientific">Hibiscus syriacus</name>
    <name type="common">Rose of Sharon</name>
    <dbReference type="NCBI Taxonomy" id="106335"/>
    <lineage>
        <taxon>Eukaryota</taxon>
        <taxon>Viridiplantae</taxon>
        <taxon>Streptophyta</taxon>
        <taxon>Embryophyta</taxon>
        <taxon>Tracheophyta</taxon>
        <taxon>Spermatophyta</taxon>
        <taxon>Magnoliopsida</taxon>
        <taxon>eudicotyledons</taxon>
        <taxon>Gunneridae</taxon>
        <taxon>Pentapetalae</taxon>
        <taxon>rosids</taxon>
        <taxon>malvids</taxon>
        <taxon>Malvales</taxon>
        <taxon>Malvaceae</taxon>
        <taxon>Malvoideae</taxon>
        <taxon>Hibiscus</taxon>
    </lineage>
</organism>
<proteinExistence type="inferred from homology"/>
<evidence type="ECO:0000256" key="3">
    <source>
        <dbReference type="ARBA" id="ARBA00038471"/>
    </source>
</evidence>
<keyword evidence="2" id="KW-1015">Disulfide bond</keyword>
<comment type="similarity">
    <text evidence="3">Belongs to the PMEI family.</text>
</comment>
<evidence type="ECO:0000256" key="1">
    <source>
        <dbReference type="ARBA" id="ARBA00022729"/>
    </source>
</evidence>
<sequence length="186" mass="20500">MFLFLFLFLLTPYDEISGTRTSSFDLINKTRTTCSHKSIVFNYTFCLASLLEIPSSHMSNLQGLAIVATELALRDATRTLSVIKGLLRNETSGLRQMKTACLRDCDLLYSDGVVTLVDSVGAFLEGRYGDAGAWVTAVMEGTTTCEEGFRDVDEASPLTERNYSLFQLCDVALCIMNLLGSDVLSF</sequence>
<dbReference type="GO" id="GO:0005576">
    <property type="term" value="C:extracellular region"/>
    <property type="evidence" value="ECO:0007669"/>
    <property type="project" value="UniProtKB-ARBA"/>
</dbReference>
<dbReference type="InterPro" id="IPR006501">
    <property type="entry name" value="Pectinesterase_inhib_dom"/>
</dbReference>
<dbReference type="GO" id="GO:0004857">
    <property type="term" value="F:enzyme inhibitor activity"/>
    <property type="evidence" value="ECO:0007669"/>
    <property type="project" value="InterPro"/>
</dbReference>
<dbReference type="Pfam" id="PF04043">
    <property type="entry name" value="PMEI"/>
    <property type="match status" value="1"/>
</dbReference>
<comment type="caution">
    <text evidence="6">The sequence shown here is derived from an EMBL/GenBank/DDBJ whole genome shotgun (WGS) entry which is preliminary data.</text>
</comment>
<feature type="chain" id="PRO_5025589789" evidence="4">
    <location>
        <begin position="19"/>
        <end position="186"/>
    </location>
</feature>
<dbReference type="EMBL" id="VEPZ02001744">
    <property type="protein sequence ID" value="KAE8658479.1"/>
    <property type="molecule type" value="Genomic_DNA"/>
</dbReference>
<evidence type="ECO:0000313" key="6">
    <source>
        <dbReference type="EMBL" id="KAE8658479.1"/>
    </source>
</evidence>
<dbReference type="CDD" id="cd15795">
    <property type="entry name" value="PMEI-Pla_a_1_like"/>
    <property type="match status" value="1"/>
</dbReference>
<evidence type="ECO:0000256" key="4">
    <source>
        <dbReference type="SAM" id="SignalP"/>
    </source>
</evidence>
<keyword evidence="7" id="KW-1185">Reference proteome</keyword>
<evidence type="ECO:0000313" key="7">
    <source>
        <dbReference type="Proteomes" id="UP000436088"/>
    </source>
</evidence>
<dbReference type="FunFam" id="1.20.140.40:FF:000002">
    <property type="entry name" value="Putative invertase inhibitor"/>
    <property type="match status" value="1"/>
</dbReference>
<gene>
    <name evidence="6" type="ORF">F3Y22_tig00116971pilonHSYRG00590</name>
</gene>
<accession>A0A6A2XJ40</accession>
<evidence type="ECO:0000259" key="5">
    <source>
        <dbReference type="SMART" id="SM00856"/>
    </source>
</evidence>
<dbReference type="InterPro" id="IPR035513">
    <property type="entry name" value="Invertase/methylesterase_inhib"/>
</dbReference>
<feature type="domain" description="Pectinesterase inhibitor" evidence="5">
    <location>
        <begin position="25"/>
        <end position="175"/>
    </location>
</feature>
<protein>
    <submittedName>
        <fullName evidence="6">Plant invertase/pectin methylesterase inhibitor superfamily protein</fullName>
    </submittedName>
</protein>
<dbReference type="NCBIfam" id="TIGR01614">
    <property type="entry name" value="PME_inhib"/>
    <property type="match status" value="1"/>
</dbReference>
<name>A0A6A2XJ40_HIBSY</name>
<dbReference type="AlphaFoldDB" id="A0A6A2XJ40"/>
<keyword evidence="1 4" id="KW-0732">Signal</keyword>
<dbReference type="PANTHER" id="PTHR35357:SF17">
    <property type="entry name" value="PECTINESTERASE INHIBITOR 12"/>
    <property type="match status" value="1"/>
</dbReference>
<dbReference type="Gene3D" id="1.20.140.40">
    <property type="entry name" value="Invertase/pectin methylesterase inhibitor family protein"/>
    <property type="match status" value="1"/>
</dbReference>
<feature type="signal peptide" evidence="4">
    <location>
        <begin position="1"/>
        <end position="18"/>
    </location>
</feature>
<dbReference type="SMART" id="SM00856">
    <property type="entry name" value="PMEI"/>
    <property type="match status" value="1"/>
</dbReference>
<evidence type="ECO:0000256" key="2">
    <source>
        <dbReference type="ARBA" id="ARBA00023157"/>
    </source>
</evidence>